<dbReference type="InterPro" id="IPR036188">
    <property type="entry name" value="FAD/NAD-bd_sf"/>
</dbReference>
<dbReference type="KEGG" id="plj:28882529"/>
<dbReference type="AlphaFoldDB" id="A0A179H7X2"/>
<dbReference type="GO" id="GO:0004497">
    <property type="term" value="F:monooxygenase activity"/>
    <property type="evidence" value="ECO:0007669"/>
    <property type="project" value="UniProtKB-KW"/>
</dbReference>
<evidence type="ECO:0000256" key="1">
    <source>
        <dbReference type="ARBA" id="ARBA00007992"/>
    </source>
</evidence>
<dbReference type="PRINTS" id="PR00420">
    <property type="entry name" value="RNGMNOXGNASE"/>
</dbReference>
<evidence type="ECO:0000313" key="11">
    <source>
        <dbReference type="Proteomes" id="UP001287286"/>
    </source>
</evidence>
<comment type="similarity">
    <text evidence="1">Belongs to the paxM FAD-dependent monooxygenase family.</text>
</comment>
<dbReference type="InterPro" id="IPR002938">
    <property type="entry name" value="FAD-bd"/>
</dbReference>
<dbReference type="Gene3D" id="3.50.50.60">
    <property type="entry name" value="FAD/NAD(P)-binding domain"/>
    <property type="match status" value="1"/>
</dbReference>
<gene>
    <name evidence="7" type="ORF">Purlil1_10466</name>
    <name evidence="8" type="ORF">VFPBJ_00366</name>
    <name evidence="9" type="ORF">VFPFJ_00395</name>
</gene>
<dbReference type="EMBL" id="JAWRVI010000053">
    <property type="protein sequence ID" value="KAK4084122.1"/>
    <property type="molecule type" value="Genomic_DNA"/>
</dbReference>
<reference evidence="8 10" key="1">
    <citation type="submission" date="2016-01" db="EMBL/GenBank/DDBJ databases">
        <title>Biosynthesis of antibiotic leucinostatins and their inhibition on Phytophthora in bio-control Purpureocillium lilacinum.</title>
        <authorList>
            <person name="Wang G."/>
            <person name="Liu Z."/>
            <person name="Lin R."/>
            <person name="Li E."/>
            <person name="Mao Z."/>
            <person name="Ling J."/>
            <person name="Yin W."/>
            <person name="Xie B."/>
        </authorList>
    </citation>
    <scope>NUCLEOTIDE SEQUENCE [LARGE SCALE GENOMIC DNA]</scope>
    <source>
        <strain evidence="8">PLBJ-1</strain>
        <strain evidence="9">PLFJ-1</strain>
    </source>
</reference>
<keyword evidence="4" id="KW-0560">Oxidoreductase</keyword>
<dbReference type="GO" id="GO:0071949">
    <property type="term" value="F:FAD binding"/>
    <property type="evidence" value="ECO:0007669"/>
    <property type="project" value="InterPro"/>
</dbReference>
<reference evidence="7 11" key="3">
    <citation type="journal article" date="2024" name="Microbiol. Resour. Announc.">
        <title>Genome annotations for the ascomycete fungi Trichoderma harzianum, Trichoderma aggressivum, and Purpureocillium lilacinum.</title>
        <authorList>
            <person name="Beijen E.P.W."/>
            <person name="Ohm R.A."/>
        </authorList>
    </citation>
    <scope>NUCLEOTIDE SEQUENCE [LARGE SCALE GENOMIC DNA]</scope>
    <source>
        <strain evidence="7 11">CBS 150709</strain>
    </source>
</reference>
<dbReference type="PANTHER" id="PTHR13789">
    <property type="entry name" value="MONOOXYGENASE"/>
    <property type="match status" value="1"/>
</dbReference>
<reference evidence="7" key="2">
    <citation type="submission" date="2023-11" db="EMBL/GenBank/DDBJ databases">
        <authorList>
            <person name="Beijen E."/>
            <person name="Ohm R.A."/>
        </authorList>
    </citation>
    <scope>NUCLEOTIDE SEQUENCE</scope>
    <source>
        <strain evidence="7">CBS 150709</strain>
    </source>
</reference>
<name>A0A179H7X2_PURLI</name>
<dbReference type="GeneID" id="28882529"/>
<dbReference type="SUPFAM" id="SSF51905">
    <property type="entry name" value="FAD/NAD(P)-binding domain"/>
    <property type="match status" value="1"/>
</dbReference>
<dbReference type="InterPro" id="IPR050493">
    <property type="entry name" value="FAD-dep_Monooxygenase_BioMet"/>
</dbReference>
<dbReference type="Proteomes" id="UP000078340">
    <property type="component" value="Unassembled WGS sequence"/>
</dbReference>
<evidence type="ECO:0000313" key="10">
    <source>
        <dbReference type="Proteomes" id="UP000078240"/>
    </source>
</evidence>
<dbReference type="Proteomes" id="UP001287286">
    <property type="component" value="Unassembled WGS sequence"/>
</dbReference>
<evidence type="ECO:0000256" key="5">
    <source>
        <dbReference type="ARBA" id="ARBA00023033"/>
    </source>
</evidence>
<dbReference type="OMA" id="MWWSTYE"/>
<dbReference type="Proteomes" id="UP000078240">
    <property type="component" value="Unassembled WGS sequence"/>
</dbReference>
<evidence type="ECO:0000259" key="6">
    <source>
        <dbReference type="Pfam" id="PF01494"/>
    </source>
</evidence>
<evidence type="ECO:0000313" key="8">
    <source>
        <dbReference type="EMBL" id="OAQ86326.1"/>
    </source>
</evidence>
<protein>
    <submittedName>
        <fullName evidence="8">Extracellular salicylate hydroxylase/monooxygenase</fullName>
    </submittedName>
</protein>
<keyword evidence="3" id="KW-0274">FAD</keyword>
<evidence type="ECO:0000256" key="2">
    <source>
        <dbReference type="ARBA" id="ARBA00022630"/>
    </source>
</evidence>
<feature type="domain" description="FAD-binding" evidence="6">
    <location>
        <begin position="176"/>
        <end position="377"/>
    </location>
</feature>
<dbReference type="Pfam" id="PF01494">
    <property type="entry name" value="FAD_binding_3"/>
    <property type="match status" value="1"/>
</dbReference>
<sequence>MKIAIIGAGISGCTAYLLLKKHLPKALDAEDHSITIYEAYDTNKDTTYVERGQGPTHSSTLIVGGGLGVGPNGLNVIKRLDEDLLRDIVRGGYVVSTMIMKSKNGTVLVRTQPAGDPESDKVADRNMHMVSSSRHSLWKCLRERIPDDAIVTKRVSAVVANPSGPNTVSFVDGSPSVEVDLVIGADGLKSSAKRALFPEVKEDPFPPHYEGLAGVGGFIPAAEVREHVEKGSMNFVFGGNGFFGYFFSESTEDSPHRDSPYHISEPSDRLAWWSTYTVAEPPTPGNLDRAAVTAQLRERHQSWKDPVIQKILQSLTVENMYPTWTIPPLPTWERDGVVLVGDAAHALPSTSGQGSSQALEDVEAFTLLLSHHLRKAHTAGKPGTLEKKDVIKAAAKQYMELRLPRVTQILQDSRQMQDSKRDKGFVEEYMMYIFMWMMGCFPGVMAKFMNKAFSYNIADDVKRVLGKDD</sequence>
<dbReference type="OrthoDB" id="16820at2759"/>
<dbReference type="EMBL" id="LSBI01000001">
    <property type="protein sequence ID" value="OAQ94286.1"/>
    <property type="molecule type" value="Genomic_DNA"/>
</dbReference>
<keyword evidence="2" id="KW-0285">Flavoprotein</keyword>
<evidence type="ECO:0000256" key="3">
    <source>
        <dbReference type="ARBA" id="ARBA00022827"/>
    </source>
</evidence>
<evidence type="ECO:0000256" key="4">
    <source>
        <dbReference type="ARBA" id="ARBA00023002"/>
    </source>
</evidence>
<comment type="caution">
    <text evidence="8">The sequence shown here is derived from an EMBL/GenBank/DDBJ whole genome shotgun (WGS) entry which is preliminary data.</text>
</comment>
<evidence type="ECO:0000313" key="9">
    <source>
        <dbReference type="EMBL" id="OAQ94286.1"/>
    </source>
</evidence>
<dbReference type="EMBL" id="LSBH01000001">
    <property type="protein sequence ID" value="OAQ86326.1"/>
    <property type="molecule type" value="Genomic_DNA"/>
</dbReference>
<accession>A0A179H7X2</accession>
<keyword evidence="5 8" id="KW-0503">Monooxygenase</keyword>
<keyword evidence="11" id="KW-1185">Reference proteome</keyword>
<proteinExistence type="inferred from homology"/>
<organism evidence="8 10">
    <name type="scientific">Purpureocillium lilacinum</name>
    <name type="common">Paecilomyces lilacinus</name>
    <dbReference type="NCBI Taxonomy" id="33203"/>
    <lineage>
        <taxon>Eukaryota</taxon>
        <taxon>Fungi</taxon>
        <taxon>Dikarya</taxon>
        <taxon>Ascomycota</taxon>
        <taxon>Pezizomycotina</taxon>
        <taxon>Sordariomycetes</taxon>
        <taxon>Hypocreomycetidae</taxon>
        <taxon>Hypocreales</taxon>
        <taxon>Ophiocordycipitaceae</taxon>
        <taxon>Purpureocillium</taxon>
    </lineage>
</organism>
<dbReference type="PANTHER" id="PTHR13789:SF309">
    <property type="entry name" value="PUTATIVE (AFU_ORTHOLOGUE AFUA_6G14510)-RELATED"/>
    <property type="match status" value="1"/>
</dbReference>
<evidence type="ECO:0000313" key="7">
    <source>
        <dbReference type="EMBL" id="KAK4084122.1"/>
    </source>
</evidence>